<keyword evidence="3" id="KW-1185">Reference proteome</keyword>
<dbReference type="Proteomes" id="UP000003752">
    <property type="component" value="Unassembled WGS sequence"/>
</dbReference>
<dbReference type="HOGENOM" id="CLU_2563780_0_0_9"/>
<feature type="transmembrane region" description="Helical" evidence="1">
    <location>
        <begin position="63"/>
        <end position="79"/>
    </location>
</feature>
<feature type="transmembrane region" description="Helical" evidence="1">
    <location>
        <begin position="6"/>
        <end position="28"/>
    </location>
</feature>
<evidence type="ECO:0000313" key="3">
    <source>
        <dbReference type="Proteomes" id="UP000003752"/>
    </source>
</evidence>
<gene>
    <name evidence="2" type="ORF">HMPREF0519_0915</name>
</gene>
<accession>C0XI54</accession>
<evidence type="ECO:0008006" key="4">
    <source>
        <dbReference type="Google" id="ProtNLM"/>
    </source>
</evidence>
<dbReference type="EMBL" id="ACGP01000107">
    <property type="protein sequence ID" value="EEI24992.1"/>
    <property type="molecule type" value="Genomic_DNA"/>
</dbReference>
<evidence type="ECO:0000313" key="2">
    <source>
        <dbReference type="EMBL" id="EEI24992.1"/>
    </source>
</evidence>
<name>C0XI54_LENH9</name>
<keyword evidence="1" id="KW-0472">Membrane</keyword>
<protein>
    <recommendedName>
        <fullName evidence="4">Transporter</fullName>
    </recommendedName>
</protein>
<keyword evidence="1" id="KW-1133">Transmembrane helix</keyword>
<reference evidence="2 3" key="1">
    <citation type="submission" date="2009-01" db="EMBL/GenBank/DDBJ databases">
        <authorList>
            <person name="Qin X."/>
            <person name="Bachman B."/>
            <person name="Battles P."/>
            <person name="Bell A."/>
            <person name="Bess C."/>
            <person name="Bickham C."/>
            <person name="Chaboub L."/>
            <person name="Chen D."/>
            <person name="Coyle M."/>
            <person name="Deiros D.R."/>
            <person name="Dinh H."/>
            <person name="Forbes L."/>
            <person name="Fowler G."/>
            <person name="Francisco L."/>
            <person name="Fu Q."/>
            <person name="Gubbala S."/>
            <person name="Hale W."/>
            <person name="Han Y."/>
            <person name="Hemphill L."/>
            <person name="Highlander S.K."/>
            <person name="Hirani K."/>
            <person name="Hogues M."/>
            <person name="Jackson L."/>
            <person name="Jakkamsetti A."/>
            <person name="Javaid M."/>
            <person name="Jiang H."/>
            <person name="Korchina V."/>
            <person name="Kovar C."/>
            <person name="Lara F."/>
            <person name="Lee S."/>
            <person name="Mata R."/>
            <person name="Mathew T."/>
            <person name="Moen C."/>
            <person name="Morales K."/>
            <person name="Munidasa M."/>
            <person name="Nazareth L."/>
            <person name="Ngo R."/>
            <person name="Nguyen L."/>
            <person name="Okwuonu G."/>
            <person name="Ongeri F."/>
            <person name="Patil S."/>
            <person name="Petrosino J."/>
            <person name="Pham C."/>
            <person name="Pham P."/>
            <person name="Pu L.-L."/>
            <person name="Puazo M."/>
            <person name="Raj R."/>
            <person name="Reid J."/>
            <person name="Rouhana J."/>
            <person name="Saada N."/>
            <person name="Shang Y."/>
            <person name="Simmons D."/>
            <person name="Thornton R."/>
            <person name="Warren J."/>
            <person name="Weissenberger G."/>
            <person name="Zhang J."/>
            <person name="Zhang L."/>
            <person name="Zhou C."/>
            <person name="Zhu D."/>
            <person name="Muzny D."/>
            <person name="Worley K."/>
            <person name="Gibbs R."/>
        </authorList>
    </citation>
    <scope>NUCLEOTIDE SEQUENCE [LARGE SCALE GENOMIC DNA]</scope>
    <source>
        <strain evidence="3">ATCC 8290 / DSM 20176 / CCUG 30140 / JCM 1155 / KCTC 3500 / NBRC 15886 / NCIMB 8040 / NRRL B-1843 / 9</strain>
    </source>
</reference>
<feature type="transmembrane region" description="Helical" evidence="1">
    <location>
        <begin position="40"/>
        <end position="57"/>
    </location>
</feature>
<keyword evidence="1" id="KW-0812">Transmembrane</keyword>
<proteinExistence type="predicted"/>
<comment type="caution">
    <text evidence="2">The sequence shown here is derived from an EMBL/GenBank/DDBJ whole genome shotgun (WGS) entry which is preliminary data.</text>
</comment>
<feature type="non-terminal residue" evidence="2">
    <location>
        <position position="82"/>
    </location>
</feature>
<evidence type="ECO:0000256" key="1">
    <source>
        <dbReference type="SAM" id="Phobius"/>
    </source>
</evidence>
<dbReference type="AlphaFoldDB" id="C0XI54"/>
<sequence length="82" mass="9260">MALGQLTNQIVLMFVLMLVGVLINKLGFMQAQTSNDLTNILLYIVSPCLIIGAFEQHYSASRMQQLMLVCVGIFIFYIIEIF</sequence>
<organism evidence="2 3">
    <name type="scientific">Lentilactobacillus hilgardii (strain ATCC 8290 / DSM 20176 / CCUG 30140 / JCM 1155 / KCTC 3500 / NBRC 15886 / NCIMB 8040 / NRRL B-1843 / 9)</name>
    <dbReference type="NCBI Taxonomy" id="1423757"/>
    <lineage>
        <taxon>Bacteria</taxon>
        <taxon>Bacillati</taxon>
        <taxon>Bacillota</taxon>
        <taxon>Bacilli</taxon>
        <taxon>Lactobacillales</taxon>
        <taxon>Lactobacillaceae</taxon>
        <taxon>Lentilactobacillus</taxon>
    </lineage>
</organism>